<dbReference type="InterPro" id="IPR013783">
    <property type="entry name" value="Ig-like_fold"/>
</dbReference>
<dbReference type="Pfam" id="PF13927">
    <property type="entry name" value="Ig_3"/>
    <property type="match status" value="2"/>
</dbReference>
<evidence type="ECO:0000256" key="6">
    <source>
        <dbReference type="SAM" id="Phobius"/>
    </source>
</evidence>
<feature type="domain" description="Ig-like" evidence="7">
    <location>
        <begin position="1"/>
        <end position="108"/>
    </location>
</feature>
<evidence type="ECO:0000256" key="4">
    <source>
        <dbReference type="ARBA" id="ARBA00023136"/>
    </source>
</evidence>
<comment type="caution">
    <text evidence="9">The sequence shown here is derived from an EMBL/GenBank/DDBJ whole genome shotgun (WGS) entry which is preliminary data.</text>
</comment>
<feature type="transmembrane region" description="Helical" evidence="6">
    <location>
        <begin position="616"/>
        <end position="642"/>
    </location>
</feature>
<keyword evidence="10" id="KW-1185">Reference proteome</keyword>
<comment type="subcellular location">
    <subcellularLocation>
        <location evidence="1">Membrane</location>
        <topology evidence="1">Single-pass membrane protein</topology>
    </subcellularLocation>
</comment>
<dbReference type="PANTHER" id="PTHR23278">
    <property type="entry name" value="SIDESTEP PROTEIN"/>
    <property type="match status" value="1"/>
</dbReference>
<dbReference type="Pfam" id="PF07686">
    <property type="entry name" value="V-set"/>
    <property type="match status" value="1"/>
</dbReference>
<dbReference type="SMART" id="SM00408">
    <property type="entry name" value="IGc2"/>
    <property type="match status" value="3"/>
</dbReference>
<evidence type="ECO:0000256" key="2">
    <source>
        <dbReference type="ARBA" id="ARBA00022692"/>
    </source>
</evidence>
<dbReference type="Pfam" id="PF08205">
    <property type="entry name" value="C2-set_2"/>
    <property type="match status" value="1"/>
</dbReference>
<feature type="domain" description="Ig-like" evidence="7">
    <location>
        <begin position="322"/>
        <end position="414"/>
    </location>
</feature>
<evidence type="ECO:0000259" key="8">
    <source>
        <dbReference type="PROSITE" id="PS50853"/>
    </source>
</evidence>
<dbReference type="SMART" id="SM00409">
    <property type="entry name" value="IG"/>
    <property type="match status" value="4"/>
</dbReference>
<organism evidence="9 10">
    <name type="scientific">Oedothorax gibbosus</name>
    <dbReference type="NCBI Taxonomy" id="931172"/>
    <lineage>
        <taxon>Eukaryota</taxon>
        <taxon>Metazoa</taxon>
        <taxon>Ecdysozoa</taxon>
        <taxon>Arthropoda</taxon>
        <taxon>Chelicerata</taxon>
        <taxon>Arachnida</taxon>
        <taxon>Araneae</taxon>
        <taxon>Araneomorphae</taxon>
        <taxon>Entelegynae</taxon>
        <taxon>Araneoidea</taxon>
        <taxon>Linyphiidae</taxon>
        <taxon>Erigoninae</taxon>
        <taxon>Oedothorax</taxon>
    </lineage>
</organism>
<dbReference type="InterPro" id="IPR003598">
    <property type="entry name" value="Ig_sub2"/>
</dbReference>
<dbReference type="Gene3D" id="2.60.40.10">
    <property type="entry name" value="Immunoglobulins"/>
    <property type="match status" value="5"/>
</dbReference>
<feature type="domain" description="Ig-like" evidence="7">
    <location>
        <begin position="122"/>
        <end position="217"/>
    </location>
</feature>
<dbReference type="InterPro" id="IPR007110">
    <property type="entry name" value="Ig-like_dom"/>
</dbReference>
<dbReference type="PROSITE" id="PS50835">
    <property type="entry name" value="IG_LIKE"/>
    <property type="match status" value="4"/>
</dbReference>
<keyword evidence="5" id="KW-1015">Disulfide bond</keyword>
<dbReference type="InterPro" id="IPR036116">
    <property type="entry name" value="FN3_sf"/>
</dbReference>
<dbReference type="SUPFAM" id="SSF49265">
    <property type="entry name" value="Fibronectin type III"/>
    <property type="match status" value="1"/>
</dbReference>
<dbReference type="SUPFAM" id="SSF48726">
    <property type="entry name" value="Immunoglobulin"/>
    <property type="match status" value="5"/>
</dbReference>
<evidence type="ECO:0008006" key="11">
    <source>
        <dbReference type="Google" id="ProtNLM"/>
    </source>
</evidence>
<dbReference type="InterPro" id="IPR013106">
    <property type="entry name" value="Ig_V-set"/>
</dbReference>
<evidence type="ECO:0000259" key="7">
    <source>
        <dbReference type="PROSITE" id="PS50835"/>
    </source>
</evidence>
<keyword evidence="3 6" id="KW-1133">Transmembrane helix</keyword>
<evidence type="ECO:0000256" key="1">
    <source>
        <dbReference type="ARBA" id="ARBA00004167"/>
    </source>
</evidence>
<keyword evidence="4 6" id="KW-0472">Membrane</keyword>
<sequence>MVKYDPSVVEAVLGGQAAIPCLVPSPLSSDEASLILWYRIGTPNPIYTLDARQVRMDEARHFPSDEAAGRAHFNTSVHPPVLVLEDVVARDEADYKCRVDLRRSRTLILHTRLRVIVPPSDPIIMDEHGQWLHDVVGPYDEGSAVKFICEVDGGDPSPNVTWWRGAALYDDDFNVIKRRFVRNEIFLERVTRSDLMAEYTCKASNTPLAKPKTATIQLDLNLLPIQAKILGLPTVLLGGEENELTCETRGSRPRAYTTWWLDGRKMTSTDVTREGGNVTYSTLLFTPKPEDNGKRLLCKSVNPSIPKVAVEDERMLRVQYAPIVNLSLGTSSSQLGIREGSDVYLECRIWANPWIFEIAWQFEDRPLVANLTSGIIILNQSLILQSVRKEHRGRYRCMGANRVGHGYSNYLQLHVQFSPVCKYRHPKFHGISISETLNVTCDAEADPEDVVYRWSFNSSRQGTSWLDSEQRVLAFSPKGEHGYGTLMCWGKNSLGSQREPCVIRIVPAGAPTSPHDCLVTNQTSHSLTIECLPGYNGSLQQTFHMEVYNSVVEHMADNLTKYDRPKFLAVGLVPSTSYVLVIYASNVKGRSDSVALVAATLSAAERRTAQDDHSSLSAAIGILIAVVALLILLTAVVVVILIRAHLSKDQTTKDTVLSASAHE</sequence>
<protein>
    <recommendedName>
        <fullName evidence="11">Nephrin</fullName>
    </recommendedName>
</protein>
<dbReference type="AlphaFoldDB" id="A0AAV6UK38"/>
<feature type="domain" description="Fibronectin type-III" evidence="8">
    <location>
        <begin position="510"/>
        <end position="604"/>
    </location>
</feature>
<evidence type="ECO:0000313" key="10">
    <source>
        <dbReference type="Proteomes" id="UP000827092"/>
    </source>
</evidence>
<gene>
    <name evidence="9" type="ORF">JTE90_006710</name>
</gene>
<dbReference type="InterPro" id="IPR013162">
    <property type="entry name" value="CD80_C2-set"/>
</dbReference>
<dbReference type="CDD" id="cd00063">
    <property type="entry name" value="FN3"/>
    <property type="match status" value="1"/>
</dbReference>
<dbReference type="InterPro" id="IPR003599">
    <property type="entry name" value="Ig_sub"/>
</dbReference>
<feature type="domain" description="Ig-like" evidence="7">
    <location>
        <begin position="224"/>
        <end position="317"/>
    </location>
</feature>
<dbReference type="CDD" id="cd00096">
    <property type="entry name" value="Ig"/>
    <property type="match status" value="1"/>
</dbReference>
<dbReference type="PROSITE" id="PS50853">
    <property type="entry name" value="FN3"/>
    <property type="match status" value="1"/>
</dbReference>
<name>A0AAV6UK38_9ARAC</name>
<proteinExistence type="predicted"/>
<dbReference type="InterPro" id="IPR036179">
    <property type="entry name" value="Ig-like_dom_sf"/>
</dbReference>
<dbReference type="EMBL" id="JAFNEN010000388">
    <property type="protein sequence ID" value="KAG8184073.1"/>
    <property type="molecule type" value="Genomic_DNA"/>
</dbReference>
<evidence type="ECO:0000256" key="5">
    <source>
        <dbReference type="ARBA" id="ARBA00023157"/>
    </source>
</evidence>
<evidence type="ECO:0000256" key="3">
    <source>
        <dbReference type="ARBA" id="ARBA00022989"/>
    </source>
</evidence>
<accession>A0AAV6UK38</accession>
<dbReference type="GO" id="GO:0016020">
    <property type="term" value="C:membrane"/>
    <property type="evidence" value="ECO:0007669"/>
    <property type="project" value="UniProtKB-SubCell"/>
</dbReference>
<dbReference type="InterPro" id="IPR003961">
    <property type="entry name" value="FN3_dom"/>
</dbReference>
<dbReference type="PANTHER" id="PTHR23278:SF19">
    <property type="entry name" value="OBSCURIN"/>
    <property type="match status" value="1"/>
</dbReference>
<dbReference type="Proteomes" id="UP000827092">
    <property type="component" value="Unassembled WGS sequence"/>
</dbReference>
<keyword evidence="2 6" id="KW-0812">Transmembrane</keyword>
<evidence type="ECO:0000313" key="9">
    <source>
        <dbReference type="EMBL" id="KAG8184073.1"/>
    </source>
</evidence>
<reference evidence="9 10" key="1">
    <citation type="journal article" date="2022" name="Nat. Ecol. Evol.">
        <title>A masculinizing supergene underlies an exaggerated male reproductive morph in a spider.</title>
        <authorList>
            <person name="Hendrickx F."/>
            <person name="De Corte Z."/>
            <person name="Sonet G."/>
            <person name="Van Belleghem S.M."/>
            <person name="Kostlbacher S."/>
            <person name="Vangestel C."/>
        </authorList>
    </citation>
    <scope>NUCLEOTIDE SEQUENCE [LARGE SCALE GENOMIC DNA]</scope>
    <source>
        <strain evidence="9">W744_W776</strain>
    </source>
</reference>